<sequence>MEIRTGSSNSNSSHHKSSSFESVQRRSNESQYDLHLAIGQNQIESLKWVGRKIRKGIGHRVKKRTLSSNNNNDLPQFRKEIRTEEIVMLSTSGYNHRPRRKAKVESQTTNEKKTQQRGPVRVRRSQEQQYNPYIEEQARSSSRNTRSRSSQQQNSQKRKGGANSNRSITLEVLVRDVNYKS</sequence>
<accession>A0A8X6V4E5</accession>
<evidence type="ECO:0000313" key="3">
    <source>
        <dbReference type="Proteomes" id="UP000887159"/>
    </source>
</evidence>
<feature type="compositionally biased region" description="Low complexity" evidence="1">
    <location>
        <begin position="139"/>
        <end position="155"/>
    </location>
</feature>
<name>A0A8X6V4E5_TRICX</name>
<evidence type="ECO:0000256" key="1">
    <source>
        <dbReference type="SAM" id="MobiDB-lite"/>
    </source>
</evidence>
<organism evidence="2 3">
    <name type="scientific">Trichonephila clavipes</name>
    <name type="common">Golden silk orbweaver</name>
    <name type="synonym">Nephila clavipes</name>
    <dbReference type="NCBI Taxonomy" id="2585209"/>
    <lineage>
        <taxon>Eukaryota</taxon>
        <taxon>Metazoa</taxon>
        <taxon>Ecdysozoa</taxon>
        <taxon>Arthropoda</taxon>
        <taxon>Chelicerata</taxon>
        <taxon>Arachnida</taxon>
        <taxon>Araneae</taxon>
        <taxon>Araneomorphae</taxon>
        <taxon>Entelegynae</taxon>
        <taxon>Araneoidea</taxon>
        <taxon>Nephilidae</taxon>
        <taxon>Trichonephila</taxon>
    </lineage>
</organism>
<comment type="caution">
    <text evidence="2">The sequence shown here is derived from an EMBL/GenBank/DDBJ whole genome shotgun (WGS) entry which is preliminary data.</text>
</comment>
<feature type="region of interest" description="Disordered" evidence="1">
    <location>
        <begin position="1"/>
        <end position="31"/>
    </location>
</feature>
<evidence type="ECO:0000313" key="2">
    <source>
        <dbReference type="EMBL" id="GFX92729.1"/>
    </source>
</evidence>
<dbReference type="AlphaFoldDB" id="A0A8X6V4E5"/>
<gene>
    <name evidence="2" type="primary">NCL1_50502</name>
    <name evidence="2" type="ORF">TNCV_3180331</name>
</gene>
<dbReference type="EMBL" id="BMAU01021164">
    <property type="protein sequence ID" value="GFX92729.1"/>
    <property type="molecule type" value="Genomic_DNA"/>
</dbReference>
<proteinExistence type="predicted"/>
<dbReference type="Proteomes" id="UP000887159">
    <property type="component" value="Unassembled WGS sequence"/>
</dbReference>
<feature type="region of interest" description="Disordered" evidence="1">
    <location>
        <begin position="89"/>
        <end position="167"/>
    </location>
</feature>
<reference evidence="2" key="1">
    <citation type="submission" date="2020-08" db="EMBL/GenBank/DDBJ databases">
        <title>Multicomponent nature underlies the extraordinary mechanical properties of spider dragline silk.</title>
        <authorList>
            <person name="Kono N."/>
            <person name="Nakamura H."/>
            <person name="Mori M."/>
            <person name="Yoshida Y."/>
            <person name="Ohtoshi R."/>
            <person name="Malay A.D."/>
            <person name="Moran D.A.P."/>
            <person name="Tomita M."/>
            <person name="Numata K."/>
            <person name="Arakawa K."/>
        </authorList>
    </citation>
    <scope>NUCLEOTIDE SEQUENCE</scope>
</reference>
<keyword evidence="3" id="KW-1185">Reference proteome</keyword>
<protein>
    <submittedName>
        <fullName evidence="2">Uncharacterized protein</fullName>
    </submittedName>
</protein>